<evidence type="ECO:0000259" key="10">
    <source>
        <dbReference type="Pfam" id="PF20255"/>
    </source>
</evidence>
<evidence type="ECO:0000313" key="12">
    <source>
        <dbReference type="Proteomes" id="UP001251528"/>
    </source>
</evidence>
<evidence type="ECO:0000259" key="9">
    <source>
        <dbReference type="Pfam" id="PF12359"/>
    </source>
</evidence>
<reference evidence="11" key="1">
    <citation type="submission" date="2023-06" db="EMBL/GenBank/DDBJ databases">
        <title>Conoideocrella luteorostrata (Hypocreales: Clavicipitaceae), a potential biocontrol fungus for elongate hemlock scale in United States Christmas tree production areas.</title>
        <authorList>
            <person name="Barrett H."/>
            <person name="Lovett B."/>
            <person name="Macias A.M."/>
            <person name="Stajich J.E."/>
            <person name="Kasson M.T."/>
        </authorList>
    </citation>
    <scope>NUCLEOTIDE SEQUENCE</scope>
    <source>
        <strain evidence="11">ARSEF 14590</strain>
    </source>
</reference>
<dbReference type="InterPro" id="IPR046541">
    <property type="entry name" value="DUF6606"/>
</dbReference>
<gene>
    <name evidence="11" type="ORF">QQS21_003139</name>
</gene>
<dbReference type="Pfam" id="PF12340">
    <property type="entry name" value="DUF3638"/>
    <property type="match status" value="1"/>
</dbReference>
<dbReference type="PANTHER" id="PTHR13367">
    <property type="entry name" value="UBIQUITIN THIOESTERASE"/>
    <property type="match status" value="1"/>
</dbReference>
<dbReference type="Pfam" id="PF12359">
    <property type="entry name" value="DUF3645"/>
    <property type="match status" value="1"/>
</dbReference>
<feature type="region of interest" description="Disordered" evidence="7">
    <location>
        <begin position="2811"/>
        <end position="2840"/>
    </location>
</feature>
<organism evidence="11 12">
    <name type="scientific">Conoideocrella luteorostrata</name>
    <dbReference type="NCBI Taxonomy" id="1105319"/>
    <lineage>
        <taxon>Eukaryota</taxon>
        <taxon>Fungi</taxon>
        <taxon>Dikarya</taxon>
        <taxon>Ascomycota</taxon>
        <taxon>Pezizomycotina</taxon>
        <taxon>Sordariomycetes</taxon>
        <taxon>Hypocreomycetidae</taxon>
        <taxon>Hypocreales</taxon>
        <taxon>Clavicipitaceae</taxon>
        <taxon>Conoideocrella</taxon>
    </lineage>
</organism>
<comment type="catalytic activity">
    <reaction evidence="1">
        <text>Thiol-dependent hydrolysis of ester, thioester, amide, peptide and isopeptide bonds formed by the C-terminal Gly of ubiquitin (a 76-residue protein attached to proteins as an intracellular targeting signal).</text>
        <dbReference type="EC" id="3.4.19.12"/>
    </reaction>
</comment>
<evidence type="ECO:0000313" key="11">
    <source>
        <dbReference type="EMBL" id="KAK2606446.1"/>
    </source>
</evidence>
<feature type="domain" description="DUF3645" evidence="9">
    <location>
        <begin position="2395"/>
        <end position="2427"/>
    </location>
</feature>
<dbReference type="Proteomes" id="UP001251528">
    <property type="component" value="Unassembled WGS sequence"/>
</dbReference>
<dbReference type="EMBL" id="JASWJB010000040">
    <property type="protein sequence ID" value="KAK2606446.1"/>
    <property type="molecule type" value="Genomic_DNA"/>
</dbReference>
<sequence length="3098" mass="351432">MSHEETLYKLNHVFLPPKLPQTSDAESGYDKALLRTVVGCLSSFKNYVGDMHCSVVDSAMVAMQLADDIHEERDRALVVSEKCLKSAFFRLSTTRGEQQTCCGDTHTDKWPASPVLVHIGAQNAGLMVSKQKQHVIFEVFEVSPRSEDVMTTTGRLHRSFPASAIAIELSLFELPDFQAAIASAVSNMSSQAVPGTQPRVKKARQMHVESRDTTHPMMVTEFLMTVLVAHGGTTANTTTIEKHTREEVLYQDTTLPWCRSPLWLFVRVTLQIIFSRLSLDHTDSRDLYKEFMVFLMANIARECHIYPIESDYLSVVSAKLNRRLLKLCDTSEELRQFVHSSMSSTNRVLEKRWLKIQKQNSGHLPLSALETLDFVADSEIEIPLLDEFIVGLSTRQELGGQNMFAPSHPLAHFRDDQLPTLPTTSTEEQEAGNLMALEIWVGRSLRLWIGTHKQQSDTSGRLRFLIEDYHSKALNVYGRNPELVSVMILTILELWVACDISTLEICPMLREYDPGLSIELLQNLILPSKSQLQRLNLVERYIMHRRRHSAIASRFVFGEFGSPLSFAVKYFQQSPPHQELLENIETRAHLQRHQKCEEFRRQKVHFKNLMDQQEELDCEETTVYDEYWDRTETVHKSSCQKCRLKTEAEELTILIDEWPLPSNALQAKSTVFELLIPDSFGHWRDTTAFVLLNVLMMKYASNKLPNYKHTLRQYAGLSAYMTSFSAAQRVELLSETKPHMVTHRKILRISTSCESDVCLNSGLQYQYFDNITGSFTCDFDQTLQIPNLCTYQVPGSSPLQQFLFRPADSPSGPSPNTIPASLCNCPDNMSLEEYKALCALPFGNRTQWQNILVQLNAPAVDFKKIETELFLLQCIGQVGPRQEGTVLRCNHCILDDSRFAESLIDSVNQVSHRLKQNWQAASAFGVFTSLVTHLLSISSHSRVRQKCLDFLEFARAVTLEWTLQLKDRVQESMDKVTRDGFRAKVADVALVCVGTFDVDYEVLVELLKSAETASVFLQCCIIIQESELLIQKGESEHSTSLRCRRWKRLCQTACPVLTMQILNLSNTALDNAIAMSWQAYEGHGHWQKYSVDHGNWLVKDTAPRDSDRSAQVQFNLQTGELLVNGVPLDRLPTKYERHPMYRQLFGQSVIEVMPSHLPGMQFSSKKKYAGYILHFGLDNPSDQQPGLLIRAMKGSDIFELISPDVFQIQLPAPLARDHIQWYDVANNQVDFRPQDEPWTQSRSSWQLHASTAGGKWRLESDGQSIIATTSRTGKALANVFSSVEAAAWIQAALNPTLGDIEIALPRLQLSFKLGKAKSNIMSKEFQGLEVDENQNLGTLIGLRNKILLRKNISVERLLLVPGGQVHFHRSDGHTQVSIDSETVTRTHVYRVDDRLGRLIDNGSAQDKIFMAYLHALTSFCLPDPLTGKTGTEQALSILDSAAVRSFDRWSRESFDLLLKLARLTPGRKYYPEHKRVMQTVHWLPQLGFLAQHNGFFTLVQAIFNRTVRSRFFYPESWIKPPLLTHVDSTLLRRDDIRSATFRLSCYGAELHSSQHDGTYASRDRWQESRRVRDVLGIASTVYRESMGPHFTLPQDLKSHLWHLLSGSDIVQGRNHQIPDGRLSYDAQWLTDESFVFENWVVLHRLLSDGLSLVGKFHFALWLSAMAFGQEVDKAILYIVAGFAICPELRRLHLPSASSFHLKNGVIPKAHEISQALLSASKPLRECPENSLPRLQGEAKGIYQRRQTGQFKQHRSAAIESLAEAMRVQWPCEVLKVQADDNPSRRWHVYIDMSHAMDLVNSKFKSWFANRCFQQYLERISNATPRQETHLSIAALSLSMKPGTRVRQRRTFICSKDVFSHRAPRILEVTCSVAGRLLTQCRSAVRPGLRLSGLVAQLDRRSSSTFERKYVEQLTQSLEALENYRHGFIQQRLLQEDVVLVLNQHHGDCTRRVNEIYRTIVEAAYCTLLENTESFLPDHIAVPNLYQWPRIRPAFFLQQLCAKRWVTLSPDWKRCIVQYGVALTHLQQAERLLSLTANLSKLTQELENIGHTNWHPMQDPESLLIELESGFMVREVQAKIAAEMRQPSTGQNAVMQLNMGEGKSSVIVPMVAASLADESLVRVIVAKPQAKQMFDILVNKLGGLVDRPIYHAPFSRAVKPGPAEAKAVHEIFEDCMRQGGILLVKPEDILSFKLVGIERACSGDKQTSQLLLRSQELLQKSSRDIVDESDENFSPKFELVYTMGTQRPVDHSPVRWSCLQQVLGIFRDCISLILKQHPHSIETCQAVKGSFPRTRILRSDAMEAMVIQIADQILEMGLIGFPVARKSKTFKSAVHTYITKQELNQREVDEVEQHEGWTEAERNTLLLLRGLLAGGVLAFVFSTKRWKVDYGLALERVPATKLAVPYRAKDNPSPRSEFSHPDVVILLTLLSYYYRGLDNDELSLAFAHLQRSDQASAAYQEWVQDANGLPDTSLQLDGVNLDDHVQSHLIFPKEMKEFPHKLSASGWDIAEVKQHVTTGFSGTNDSRIVLPLSMEQLDLDEQRHTNALVLEHLLQPENQVTPMPTHRKEGERDADRLLSMVVNMERKIRVILDVGAQILEFSNREVAEKWLKLLPNDGRTEGVVFFDENDNLCAIDRNGRVDYLQASRFAARLDVCLIFLDEAHTRGTDLKLPHDYRAAVTLGANLTKDRLVQACMRMRELGRGQSVVFCVPEEILHKICAFSSKLTGSQIDVSDVLGWSISETWQQALWTSYRDSGGKTLTEDMADCFMEAEAQTLREKYGAEPCRNHAVQDAECASEVPDEIDRMSREFETGNEQAALQQEAERELSTEAEEEKEVEKPTPAKALEHKLHDHVLAFLETGEVWLDSPAYMPAFESLSHTSAALRQGFGAPDCKSLFVTADFANTVALRGKSSLMDSFQRPVQWILTRQQRVSNHNEVDFMMIISPYEAQELMAKITSSKHVSLHIYAPRSNLGFQPLDSLDLFTMPQRTGLQVPLPLITRLNLFSGQLYFKTWCEYTEACDFLGIPWGAINDDEECVLGADIAIQGEAQKANSGASFRDSLAVWMRKIRRNCTDIDRTHVGIILGNRMLKPNHFADS</sequence>
<comment type="caution">
    <text evidence="11">The sequence shown here is derived from an EMBL/GenBank/DDBJ whole genome shotgun (WGS) entry which is preliminary data.</text>
</comment>
<evidence type="ECO:0000256" key="3">
    <source>
        <dbReference type="ARBA" id="ARBA00022670"/>
    </source>
</evidence>
<keyword evidence="3" id="KW-0645">Protease</keyword>
<proteinExistence type="predicted"/>
<keyword evidence="12" id="KW-1185">Reference proteome</keyword>
<evidence type="ECO:0000256" key="4">
    <source>
        <dbReference type="ARBA" id="ARBA00022786"/>
    </source>
</evidence>
<evidence type="ECO:0000256" key="7">
    <source>
        <dbReference type="SAM" id="MobiDB-lite"/>
    </source>
</evidence>
<protein>
    <recommendedName>
        <fullName evidence="2">ubiquitinyl hydrolase 1</fullName>
        <ecNumber evidence="2">3.4.19.12</ecNumber>
    </recommendedName>
</protein>
<evidence type="ECO:0000256" key="2">
    <source>
        <dbReference type="ARBA" id="ARBA00012759"/>
    </source>
</evidence>
<keyword evidence="5" id="KW-0378">Hydrolase</keyword>
<dbReference type="EC" id="3.4.19.12" evidence="2"/>
<dbReference type="PANTHER" id="PTHR13367:SF34">
    <property type="match status" value="1"/>
</dbReference>
<feature type="domain" description="DUF6606" evidence="10">
    <location>
        <begin position="10"/>
        <end position="300"/>
    </location>
</feature>
<dbReference type="GO" id="GO:0006508">
    <property type="term" value="P:proteolysis"/>
    <property type="evidence" value="ECO:0007669"/>
    <property type="project" value="UniProtKB-KW"/>
</dbReference>
<feature type="domain" description="DUF3638" evidence="8">
    <location>
        <begin position="2050"/>
        <end position="2269"/>
    </location>
</feature>
<evidence type="ECO:0000256" key="6">
    <source>
        <dbReference type="ARBA" id="ARBA00022807"/>
    </source>
</evidence>
<dbReference type="GO" id="GO:0004843">
    <property type="term" value="F:cysteine-type deubiquitinase activity"/>
    <property type="evidence" value="ECO:0007669"/>
    <property type="project" value="UniProtKB-EC"/>
</dbReference>
<evidence type="ECO:0000256" key="5">
    <source>
        <dbReference type="ARBA" id="ARBA00022801"/>
    </source>
</evidence>
<dbReference type="InterPro" id="IPR022099">
    <property type="entry name" value="DUF3638"/>
</dbReference>
<name>A0AAJ0CTT5_9HYPO</name>
<evidence type="ECO:0000256" key="1">
    <source>
        <dbReference type="ARBA" id="ARBA00000707"/>
    </source>
</evidence>
<dbReference type="InterPro" id="IPR051346">
    <property type="entry name" value="OTU_Deubiquitinase"/>
</dbReference>
<dbReference type="InterPro" id="IPR022105">
    <property type="entry name" value="DUF3645"/>
</dbReference>
<dbReference type="Pfam" id="PF20255">
    <property type="entry name" value="DUF6606"/>
    <property type="match status" value="1"/>
</dbReference>
<keyword evidence="4" id="KW-0833">Ubl conjugation pathway</keyword>
<accession>A0AAJ0CTT5</accession>
<evidence type="ECO:0000259" key="8">
    <source>
        <dbReference type="Pfam" id="PF12340"/>
    </source>
</evidence>
<keyword evidence="6" id="KW-0788">Thiol protease</keyword>